<name>A0A562TQV8_9SPHI</name>
<dbReference type="Gene3D" id="3.40.50.1820">
    <property type="entry name" value="alpha/beta hydrolase"/>
    <property type="match status" value="1"/>
</dbReference>
<organism evidence="5 6">
    <name type="scientific">Mucilaginibacter frigoritolerans</name>
    <dbReference type="NCBI Taxonomy" id="652788"/>
    <lineage>
        <taxon>Bacteria</taxon>
        <taxon>Pseudomonadati</taxon>
        <taxon>Bacteroidota</taxon>
        <taxon>Sphingobacteriia</taxon>
        <taxon>Sphingobacteriales</taxon>
        <taxon>Sphingobacteriaceae</taxon>
        <taxon>Mucilaginibacter</taxon>
    </lineage>
</organism>
<evidence type="ECO:0000313" key="6">
    <source>
        <dbReference type="Proteomes" id="UP000317010"/>
    </source>
</evidence>
<dbReference type="InterPro" id="IPR050309">
    <property type="entry name" value="Type-B_Carboxylest/Lipase"/>
</dbReference>
<feature type="chain" id="PRO_5022269225" description="Carboxylic ester hydrolase" evidence="3">
    <location>
        <begin position="25"/>
        <end position="508"/>
    </location>
</feature>
<keyword evidence="2 3" id="KW-0378">Hydrolase</keyword>
<gene>
    <name evidence="5" type="ORF">JN11_04187</name>
</gene>
<evidence type="ECO:0000256" key="1">
    <source>
        <dbReference type="ARBA" id="ARBA00005964"/>
    </source>
</evidence>
<dbReference type="AlphaFoldDB" id="A0A562TQV8"/>
<protein>
    <recommendedName>
        <fullName evidence="3">Carboxylic ester hydrolase</fullName>
        <ecNumber evidence="3">3.1.1.-</ecNumber>
    </recommendedName>
</protein>
<keyword evidence="6" id="KW-1185">Reference proteome</keyword>
<comment type="caution">
    <text evidence="5">The sequence shown here is derived from an EMBL/GenBank/DDBJ whole genome shotgun (WGS) entry which is preliminary data.</text>
</comment>
<dbReference type="SUPFAM" id="SSF53474">
    <property type="entry name" value="alpha/beta-Hydrolases"/>
    <property type="match status" value="1"/>
</dbReference>
<accession>A0A562TQV8</accession>
<evidence type="ECO:0000313" key="5">
    <source>
        <dbReference type="EMBL" id="TWI95912.1"/>
    </source>
</evidence>
<dbReference type="EMBL" id="VLLI01000014">
    <property type="protein sequence ID" value="TWI95912.1"/>
    <property type="molecule type" value="Genomic_DNA"/>
</dbReference>
<dbReference type="GO" id="GO:0016787">
    <property type="term" value="F:hydrolase activity"/>
    <property type="evidence" value="ECO:0007669"/>
    <property type="project" value="UniProtKB-KW"/>
</dbReference>
<evidence type="ECO:0000259" key="4">
    <source>
        <dbReference type="Pfam" id="PF00135"/>
    </source>
</evidence>
<sequence length="508" mass="55413">MNKSFKIAAAFLLIPIVFICRASAQNIDPIVKTDRGYIKGLNEDGIAVFKGIPYAAPPVGPLRFNPPVEHGVWKDTLSAQKFGSVATQNAGKKVIGSEDCLSLNIYAPKIDHQKRAVLVWVHGGSMTAGAGKGENGHAFADKDDIVTVTINYRLGVFGFMYLGDLNKDYATSGNNGTLDCIMALSWIKHNIVAFGGDPNRITLMGESAGAKLISAVLVSPKSKGLFQQYIAESGSVQCIRDTVTARHERLRVLHAMGKGRYDIQTLLKLPADSLMKAQGIACSGIGGNSFFGPVADGVIIKGDPYQYAAGKNMPRIKALIGTNKIEAALFMAGDDPLQHPDTGILRSLFGEDYPMVYKAYQLELKTNAPYDAAAKVLTQYMYQMHSYRFAKVLVQNRIPVWMYRLNYDKASNLGAAHAAELQFVWNNPGLASSPDMVKKQLATNMHKAWVAFIKTGNPNGGTLPQWPNYSNDARQIMSYDSTSKAIGLKEIYDDKNFPSAVFVLKGNN</sequence>
<proteinExistence type="inferred from homology"/>
<feature type="signal peptide" evidence="3">
    <location>
        <begin position="1"/>
        <end position="24"/>
    </location>
</feature>
<dbReference type="Proteomes" id="UP000317010">
    <property type="component" value="Unassembled WGS sequence"/>
</dbReference>
<evidence type="ECO:0000256" key="2">
    <source>
        <dbReference type="ARBA" id="ARBA00022801"/>
    </source>
</evidence>
<dbReference type="InterPro" id="IPR002018">
    <property type="entry name" value="CarbesteraseB"/>
</dbReference>
<reference evidence="5 6" key="1">
    <citation type="submission" date="2019-07" db="EMBL/GenBank/DDBJ databases">
        <title>Genomic Encyclopedia of Archaeal and Bacterial Type Strains, Phase II (KMG-II): from individual species to whole genera.</title>
        <authorList>
            <person name="Goeker M."/>
        </authorList>
    </citation>
    <scope>NUCLEOTIDE SEQUENCE [LARGE SCALE GENOMIC DNA]</scope>
    <source>
        <strain evidence="5 6">ATCC BAA-1854</strain>
    </source>
</reference>
<feature type="domain" description="Carboxylesterase type B" evidence="4">
    <location>
        <begin position="28"/>
        <end position="484"/>
    </location>
</feature>
<dbReference type="InterPro" id="IPR019826">
    <property type="entry name" value="Carboxylesterase_B_AS"/>
</dbReference>
<keyword evidence="3" id="KW-0732">Signal</keyword>
<dbReference type="EC" id="3.1.1.-" evidence="3"/>
<dbReference type="PANTHER" id="PTHR11559">
    <property type="entry name" value="CARBOXYLESTERASE"/>
    <property type="match status" value="1"/>
</dbReference>
<dbReference type="PROSITE" id="PS00122">
    <property type="entry name" value="CARBOXYLESTERASE_B_1"/>
    <property type="match status" value="1"/>
</dbReference>
<dbReference type="Pfam" id="PF00135">
    <property type="entry name" value="COesterase"/>
    <property type="match status" value="1"/>
</dbReference>
<evidence type="ECO:0000256" key="3">
    <source>
        <dbReference type="RuleBase" id="RU361235"/>
    </source>
</evidence>
<dbReference type="InterPro" id="IPR029058">
    <property type="entry name" value="AB_hydrolase_fold"/>
</dbReference>
<comment type="similarity">
    <text evidence="1 3">Belongs to the type-B carboxylesterase/lipase family.</text>
</comment>